<dbReference type="PANTHER" id="PTHR11487:SF0">
    <property type="entry name" value="S-ACYL FATTY ACID SYNTHASE THIOESTERASE, MEDIUM CHAIN"/>
    <property type="match status" value="1"/>
</dbReference>
<dbReference type="EMBL" id="JBHSFP010000027">
    <property type="protein sequence ID" value="MFC4534995.1"/>
    <property type="molecule type" value="Genomic_DNA"/>
</dbReference>
<feature type="domain" description="Thioesterase" evidence="2">
    <location>
        <begin position="28"/>
        <end position="246"/>
    </location>
</feature>
<organism evidence="3 4">
    <name type="scientific">Sphaerisporangium dianthi</name>
    <dbReference type="NCBI Taxonomy" id="1436120"/>
    <lineage>
        <taxon>Bacteria</taxon>
        <taxon>Bacillati</taxon>
        <taxon>Actinomycetota</taxon>
        <taxon>Actinomycetes</taxon>
        <taxon>Streptosporangiales</taxon>
        <taxon>Streptosporangiaceae</taxon>
        <taxon>Sphaerisporangium</taxon>
    </lineage>
</organism>
<sequence>MNAVGTINSVRTTDALNCLGQQPAAALRLVCFPHSGGTPAMYRRWTAGLAPDVEVWGVTLPGRARRVNEPFAREWTPLVAELTEAVLSEVHGPVALFGHSLGGLLAFEVARAMTRAGEPPAHLFVSARAVPTAPHPLSLPDDDRELLDEVDRVYNGVPGIVRESPDMVRHFAPILRADLQLAISYVFRPGPPLSCPITALGGADDPTVSAAGLREWDGYTSGDFASRRFPGGHFYLDTAEREVLGTVWQHII</sequence>
<dbReference type="InterPro" id="IPR012223">
    <property type="entry name" value="TEII"/>
</dbReference>
<dbReference type="InterPro" id="IPR001031">
    <property type="entry name" value="Thioesterase"/>
</dbReference>
<name>A0ABV9CNW7_9ACTN</name>
<reference evidence="4" key="1">
    <citation type="journal article" date="2019" name="Int. J. Syst. Evol. Microbiol.">
        <title>The Global Catalogue of Microorganisms (GCM) 10K type strain sequencing project: providing services to taxonomists for standard genome sequencing and annotation.</title>
        <authorList>
            <consortium name="The Broad Institute Genomics Platform"/>
            <consortium name="The Broad Institute Genome Sequencing Center for Infectious Disease"/>
            <person name="Wu L."/>
            <person name="Ma J."/>
        </authorList>
    </citation>
    <scope>NUCLEOTIDE SEQUENCE [LARGE SCALE GENOMIC DNA]</scope>
    <source>
        <strain evidence="4">CGMCC 4.7132</strain>
    </source>
</reference>
<keyword evidence="4" id="KW-1185">Reference proteome</keyword>
<comment type="similarity">
    <text evidence="1">Belongs to the thioesterase family.</text>
</comment>
<dbReference type="PANTHER" id="PTHR11487">
    <property type="entry name" value="THIOESTERASE"/>
    <property type="match status" value="1"/>
</dbReference>
<gene>
    <name evidence="3" type="ORF">ACFO60_29905</name>
</gene>
<dbReference type="SUPFAM" id="SSF53474">
    <property type="entry name" value="alpha/beta-Hydrolases"/>
    <property type="match status" value="1"/>
</dbReference>
<evidence type="ECO:0000313" key="4">
    <source>
        <dbReference type="Proteomes" id="UP001596004"/>
    </source>
</evidence>
<comment type="caution">
    <text evidence="3">The sequence shown here is derived from an EMBL/GenBank/DDBJ whole genome shotgun (WGS) entry which is preliminary data.</text>
</comment>
<proteinExistence type="inferred from homology"/>
<protein>
    <submittedName>
        <fullName evidence="3">Thioesterase II family protein</fullName>
    </submittedName>
</protein>
<dbReference type="Proteomes" id="UP001596004">
    <property type="component" value="Unassembled WGS sequence"/>
</dbReference>
<dbReference type="InterPro" id="IPR029058">
    <property type="entry name" value="AB_hydrolase_fold"/>
</dbReference>
<accession>A0ABV9CNW7</accession>
<dbReference type="Pfam" id="PF00975">
    <property type="entry name" value="Thioesterase"/>
    <property type="match status" value="1"/>
</dbReference>
<evidence type="ECO:0000313" key="3">
    <source>
        <dbReference type="EMBL" id="MFC4534995.1"/>
    </source>
</evidence>
<evidence type="ECO:0000256" key="1">
    <source>
        <dbReference type="ARBA" id="ARBA00007169"/>
    </source>
</evidence>
<dbReference type="Gene3D" id="3.40.50.1820">
    <property type="entry name" value="alpha/beta hydrolase"/>
    <property type="match status" value="1"/>
</dbReference>
<evidence type="ECO:0000259" key="2">
    <source>
        <dbReference type="Pfam" id="PF00975"/>
    </source>
</evidence>
<dbReference type="RefSeq" id="WP_380846737.1">
    <property type="nucleotide sequence ID" value="NZ_JBHSFP010000027.1"/>
</dbReference>